<reference evidence="1" key="1">
    <citation type="journal article" date="2019" name="bioRxiv">
        <title>The Genome of the Zebra Mussel, Dreissena polymorpha: A Resource for Invasive Species Research.</title>
        <authorList>
            <person name="McCartney M.A."/>
            <person name="Auch B."/>
            <person name="Kono T."/>
            <person name="Mallez S."/>
            <person name="Zhang Y."/>
            <person name="Obille A."/>
            <person name="Becker A."/>
            <person name="Abrahante J.E."/>
            <person name="Garbe J."/>
            <person name="Badalamenti J.P."/>
            <person name="Herman A."/>
            <person name="Mangelson H."/>
            <person name="Liachko I."/>
            <person name="Sullivan S."/>
            <person name="Sone E.D."/>
            <person name="Koren S."/>
            <person name="Silverstein K.A.T."/>
            <person name="Beckman K.B."/>
            <person name="Gohl D.M."/>
        </authorList>
    </citation>
    <scope>NUCLEOTIDE SEQUENCE</scope>
    <source>
        <strain evidence="1">Duluth1</strain>
        <tissue evidence="1">Whole animal</tissue>
    </source>
</reference>
<evidence type="ECO:0000313" key="2">
    <source>
        <dbReference type="Proteomes" id="UP000828390"/>
    </source>
</evidence>
<sequence>MYGIKESVADKILMALILPSNAYHRPGTTDALLSIAKHLTPSVTGSGSLQSLTLHNTSMTKCKLNTKCVAITV</sequence>
<gene>
    <name evidence="1" type="ORF">DPMN_098637</name>
</gene>
<dbReference type="AlphaFoldDB" id="A0A9D4LCH6"/>
<reference evidence="1" key="2">
    <citation type="submission" date="2020-11" db="EMBL/GenBank/DDBJ databases">
        <authorList>
            <person name="McCartney M.A."/>
            <person name="Auch B."/>
            <person name="Kono T."/>
            <person name="Mallez S."/>
            <person name="Becker A."/>
            <person name="Gohl D.M."/>
            <person name="Silverstein K.A.T."/>
            <person name="Koren S."/>
            <person name="Bechman K.B."/>
            <person name="Herman A."/>
            <person name="Abrahante J.E."/>
            <person name="Garbe J."/>
        </authorList>
    </citation>
    <scope>NUCLEOTIDE SEQUENCE</scope>
    <source>
        <strain evidence="1">Duluth1</strain>
        <tissue evidence="1">Whole animal</tissue>
    </source>
</reference>
<protein>
    <submittedName>
        <fullName evidence="1">Uncharacterized protein</fullName>
    </submittedName>
</protein>
<evidence type="ECO:0000313" key="1">
    <source>
        <dbReference type="EMBL" id="KAH3856057.1"/>
    </source>
</evidence>
<organism evidence="1 2">
    <name type="scientific">Dreissena polymorpha</name>
    <name type="common">Zebra mussel</name>
    <name type="synonym">Mytilus polymorpha</name>
    <dbReference type="NCBI Taxonomy" id="45954"/>
    <lineage>
        <taxon>Eukaryota</taxon>
        <taxon>Metazoa</taxon>
        <taxon>Spiralia</taxon>
        <taxon>Lophotrochozoa</taxon>
        <taxon>Mollusca</taxon>
        <taxon>Bivalvia</taxon>
        <taxon>Autobranchia</taxon>
        <taxon>Heteroconchia</taxon>
        <taxon>Euheterodonta</taxon>
        <taxon>Imparidentia</taxon>
        <taxon>Neoheterodontei</taxon>
        <taxon>Myida</taxon>
        <taxon>Dreissenoidea</taxon>
        <taxon>Dreissenidae</taxon>
        <taxon>Dreissena</taxon>
    </lineage>
</organism>
<name>A0A9D4LCH6_DREPO</name>
<comment type="caution">
    <text evidence="1">The sequence shown here is derived from an EMBL/GenBank/DDBJ whole genome shotgun (WGS) entry which is preliminary data.</text>
</comment>
<proteinExistence type="predicted"/>
<dbReference type="Proteomes" id="UP000828390">
    <property type="component" value="Unassembled WGS sequence"/>
</dbReference>
<accession>A0A9D4LCH6</accession>
<keyword evidence="2" id="KW-1185">Reference proteome</keyword>
<dbReference type="EMBL" id="JAIWYP010000003">
    <property type="protein sequence ID" value="KAH3856057.1"/>
    <property type="molecule type" value="Genomic_DNA"/>
</dbReference>